<gene>
    <name evidence="2" type="ORF">RHGRI_028609</name>
</gene>
<evidence type="ECO:0000256" key="1">
    <source>
        <dbReference type="SAM" id="Phobius"/>
    </source>
</evidence>
<sequence length="95" mass="10454">MMTSEIIRSIIVKNSCGVSSQIFFLVERSSFAIFTGAPNRIFLMFTMTGSGSSVASFLTLVIIVTSRREVTLSISPVIRKYGMNFMTGKDLCSLL</sequence>
<evidence type="ECO:0000313" key="3">
    <source>
        <dbReference type="Proteomes" id="UP000823749"/>
    </source>
</evidence>
<accession>A0AAV6IL25</accession>
<proteinExistence type="predicted"/>
<keyword evidence="1" id="KW-1133">Transmembrane helix</keyword>
<organism evidence="2 3">
    <name type="scientific">Rhododendron griersonianum</name>
    <dbReference type="NCBI Taxonomy" id="479676"/>
    <lineage>
        <taxon>Eukaryota</taxon>
        <taxon>Viridiplantae</taxon>
        <taxon>Streptophyta</taxon>
        <taxon>Embryophyta</taxon>
        <taxon>Tracheophyta</taxon>
        <taxon>Spermatophyta</taxon>
        <taxon>Magnoliopsida</taxon>
        <taxon>eudicotyledons</taxon>
        <taxon>Gunneridae</taxon>
        <taxon>Pentapetalae</taxon>
        <taxon>asterids</taxon>
        <taxon>Ericales</taxon>
        <taxon>Ericaceae</taxon>
        <taxon>Ericoideae</taxon>
        <taxon>Rhodoreae</taxon>
        <taxon>Rhododendron</taxon>
    </lineage>
</organism>
<dbReference type="Proteomes" id="UP000823749">
    <property type="component" value="Chromosome 10"/>
</dbReference>
<comment type="caution">
    <text evidence="2">The sequence shown here is derived from an EMBL/GenBank/DDBJ whole genome shotgun (WGS) entry which is preliminary data.</text>
</comment>
<feature type="transmembrane region" description="Helical" evidence="1">
    <location>
        <begin position="41"/>
        <end position="64"/>
    </location>
</feature>
<keyword evidence="3" id="KW-1185">Reference proteome</keyword>
<keyword evidence="1" id="KW-0472">Membrane</keyword>
<evidence type="ECO:0000313" key="2">
    <source>
        <dbReference type="EMBL" id="KAG5527729.1"/>
    </source>
</evidence>
<keyword evidence="1" id="KW-0812">Transmembrane</keyword>
<reference evidence="2" key="1">
    <citation type="submission" date="2020-08" db="EMBL/GenBank/DDBJ databases">
        <title>Plant Genome Project.</title>
        <authorList>
            <person name="Zhang R.-G."/>
        </authorList>
    </citation>
    <scope>NUCLEOTIDE SEQUENCE</scope>
    <source>
        <strain evidence="2">WSP0</strain>
        <tissue evidence="2">Leaf</tissue>
    </source>
</reference>
<name>A0AAV6IL25_9ERIC</name>
<protein>
    <submittedName>
        <fullName evidence="2">Uncharacterized protein</fullName>
    </submittedName>
</protein>
<dbReference type="EMBL" id="JACTNZ010000010">
    <property type="protein sequence ID" value="KAG5527729.1"/>
    <property type="molecule type" value="Genomic_DNA"/>
</dbReference>
<dbReference type="AlphaFoldDB" id="A0AAV6IL25"/>